<dbReference type="VEuPathDB" id="ToxoDB:ETH2_1126300"/>
<dbReference type="OrthoDB" id="10266039at2759"/>
<dbReference type="AlphaFoldDB" id="U6L8N8"/>
<feature type="region of interest" description="Disordered" evidence="1">
    <location>
        <begin position="88"/>
        <end position="115"/>
    </location>
</feature>
<feature type="compositionally biased region" description="Basic and acidic residues" evidence="1">
    <location>
        <begin position="88"/>
        <end position="113"/>
    </location>
</feature>
<reference evidence="2" key="1">
    <citation type="submission" date="2013-10" db="EMBL/GenBank/DDBJ databases">
        <title>Genomic analysis of the causative agents of coccidiosis in chickens.</title>
        <authorList>
            <person name="Reid A.J."/>
            <person name="Blake D."/>
            <person name="Billington K."/>
            <person name="Browne H."/>
            <person name="Dunn M."/>
            <person name="Hung S."/>
            <person name="Kawahara F."/>
            <person name="Miranda-Saavedra D."/>
            <person name="Mourier T."/>
            <person name="Nagra H."/>
            <person name="Otto T.D."/>
            <person name="Rawlings N."/>
            <person name="Sanchez A."/>
            <person name="Sanders M."/>
            <person name="Subramaniam C."/>
            <person name="Tay Y."/>
            <person name="Dear P."/>
            <person name="Doerig C."/>
            <person name="Gruber A."/>
            <person name="Parkinson J."/>
            <person name="Shirley M."/>
            <person name="Wan K.L."/>
            <person name="Berriman M."/>
            <person name="Tomley F."/>
            <person name="Pain A."/>
        </authorList>
    </citation>
    <scope>NUCLEOTIDE SEQUENCE [LARGE SCALE GENOMIC DNA]</scope>
    <source>
        <strain evidence="2">Houghton</strain>
    </source>
</reference>
<dbReference type="Proteomes" id="UP000030747">
    <property type="component" value="Unassembled WGS sequence"/>
</dbReference>
<dbReference type="GeneID" id="25255873"/>
<name>U6L8N8_EIMTE</name>
<feature type="non-terminal residue" evidence="2">
    <location>
        <position position="137"/>
    </location>
</feature>
<protein>
    <submittedName>
        <fullName evidence="2">Zinc finger (C3HC4 RING finger) protein, putative</fullName>
    </submittedName>
</protein>
<accession>U6L8N8</accession>
<sequence>MEQLTAKTRAFSDALQQAQHRAAVADQQRDEIASCFEALRAEREKLFKTNDEIARELQLLTETNKASEGVIERHQIKLRILEANLRRQSEAKAEADKKLQKFKERQEKQERKRLLAAAEDPSLAINNLLQEENETMR</sequence>
<evidence type="ECO:0000256" key="1">
    <source>
        <dbReference type="SAM" id="MobiDB-lite"/>
    </source>
</evidence>
<reference evidence="2" key="2">
    <citation type="submission" date="2013-10" db="EMBL/GenBank/DDBJ databases">
        <authorList>
            <person name="Aslett M."/>
        </authorList>
    </citation>
    <scope>NUCLEOTIDE SEQUENCE [LARGE SCALE GENOMIC DNA]</scope>
    <source>
        <strain evidence="2">Houghton</strain>
    </source>
</reference>
<dbReference type="EMBL" id="HG676606">
    <property type="protein sequence ID" value="CDJ44160.1"/>
    <property type="molecule type" value="Genomic_DNA"/>
</dbReference>
<dbReference type="VEuPathDB" id="ToxoDB:ETH_00034035"/>
<organism evidence="2 3">
    <name type="scientific">Eimeria tenella</name>
    <name type="common">Coccidian parasite</name>
    <dbReference type="NCBI Taxonomy" id="5802"/>
    <lineage>
        <taxon>Eukaryota</taxon>
        <taxon>Sar</taxon>
        <taxon>Alveolata</taxon>
        <taxon>Apicomplexa</taxon>
        <taxon>Conoidasida</taxon>
        <taxon>Coccidia</taxon>
        <taxon>Eucoccidiorida</taxon>
        <taxon>Eimeriorina</taxon>
        <taxon>Eimeriidae</taxon>
        <taxon>Eimeria</taxon>
    </lineage>
</organism>
<dbReference type="RefSeq" id="XP_013234909.1">
    <property type="nucleotide sequence ID" value="XM_013379455.1"/>
</dbReference>
<evidence type="ECO:0000313" key="3">
    <source>
        <dbReference type="Proteomes" id="UP000030747"/>
    </source>
</evidence>
<gene>
    <name evidence="2" type="ORF">ETH_00034035</name>
</gene>
<proteinExistence type="predicted"/>
<evidence type="ECO:0000313" key="2">
    <source>
        <dbReference type="EMBL" id="CDJ44160.1"/>
    </source>
</evidence>
<keyword evidence="3" id="KW-1185">Reference proteome</keyword>